<dbReference type="AlphaFoldDB" id="A0AAD7S2P9"/>
<sequence length="136" mass="14891">MEAAGGAPSALRAWRQREETPFDWKCGAVDWRCASANVPGLPSEFSTVLQLSHDCVVYMETPYLQIPRLFGGSGSGGQSLPPARVFTLAGCVAFREGSEVPQSRCETSPGDRRGAERRIKKQQAVRAPLKIWRNGK</sequence>
<comment type="caution">
    <text evidence="2">The sequence shown here is derived from an EMBL/GenBank/DDBJ whole genome shotgun (WGS) entry which is preliminary data.</text>
</comment>
<gene>
    <name evidence="2" type="ORF">AAFF_G00040370</name>
</gene>
<feature type="region of interest" description="Disordered" evidence="1">
    <location>
        <begin position="102"/>
        <end position="127"/>
    </location>
</feature>
<keyword evidence="3" id="KW-1185">Reference proteome</keyword>
<proteinExistence type="predicted"/>
<evidence type="ECO:0000256" key="1">
    <source>
        <dbReference type="SAM" id="MobiDB-lite"/>
    </source>
</evidence>
<dbReference type="Proteomes" id="UP001221898">
    <property type="component" value="Unassembled WGS sequence"/>
</dbReference>
<reference evidence="2" key="1">
    <citation type="journal article" date="2023" name="Science">
        <title>Genome structures resolve the early diversification of teleost fishes.</title>
        <authorList>
            <person name="Parey E."/>
            <person name="Louis A."/>
            <person name="Montfort J."/>
            <person name="Bouchez O."/>
            <person name="Roques C."/>
            <person name="Iampietro C."/>
            <person name="Lluch J."/>
            <person name="Castinel A."/>
            <person name="Donnadieu C."/>
            <person name="Desvignes T."/>
            <person name="Floi Bucao C."/>
            <person name="Jouanno E."/>
            <person name="Wen M."/>
            <person name="Mejri S."/>
            <person name="Dirks R."/>
            <person name="Jansen H."/>
            <person name="Henkel C."/>
            <person name="Chen W.J."/>
            <person name="Zahm M."/>
            <person name="Cabau C."/>
            <person name="Klopp C."/>
            <person name="Thompson A.W."/>
            <person name="Robinson-Rechavi M."/>
            <person name="Braasch I."/>
            <person name="Lecointre G."/>
            <person name="Bobe J."/>
            <person name="Postlethwait J.H."/>
            <person name="Berthelot C."/>
            <person name="Roest Crollius H."/>
            <person name="Guiguen Y."/>
        </authorList>
    </citation>
    <scope>NUCLEOTIDE SEQUENCE</scope>
    <source>
        <strain evidence="2">NC1722</strain>
    </source>
</reference>
<name>A0AAD7S2P9_9TELE</name>
<organism evidence="2 3">
    <name type="scientific">Aldrovandia affinis</name>
    <dbReference type="NCBI Taxonomy" id="143900"/>
    <lineage>
        <taxon>Eukaryota</taxon>
        <taxon>Metazoa</taxon>
        <taxon>Chordata</taxon>
        <taxon>Craniata</taxon>
        <taxon>Vertebrata</taxon>
        <taxon>Euteleostomi</taxon>
        <taxon>Actinopterygii</taxon>
        <taxon>Neopterygii</taxon>
        <taxon>Teleostei</taxon>
        <taxon>Notacanthiformes</taxon>
        <taxon>Halosauridae</taxon>
        <taxon>Aldrovandia</taxon>
    </lineage>
</organism>
<evidence type="ECO:0000313" key="2">
    <source>
        <dbReference type="EMBL" id="KAJ8394914.1"/>
    </source>
</evidence>
<evidence type="ECO:0000313" key="3">
    <source>
        <dbReference type="Proteomes" id="UP001221898"/>
    </source>
</evidence>
<protein>
    <submittedName>
        <fullName evidence="2">Uncharacterized protein</fullName>
    </submittedName>
</protein>
<accession>A0AAD7S2P9</accession>
<dbReference type="EMBL" id="JAINUG010000121">
    <property type="protein sequence ID" value="KAJ8394914.1"/>
    <property type="molecule type" value="Genomic_DNA"/>
</dbReference>